<evidence type="ECO:0000313" key="2">
    <source>
        <dbReference type="EMBL" id="HDS63824.1"/>
    </source>
</evidence>
<keyword evidence="1" id="KW-1133">Transmembrane helix</keyword>
<dbReference type="AlphaFoldDB" id="A0A831LWS5"/>
<dbReference type="EMBL" id="DSBY01000277">
    <property type="protein sequence ID" value="HDS63824.1"/>
    <property type="molecule type" value="Genomic_DNA"/>
</dbReference>
<protein>
    <submittedName>
        <fullName evidence="2">Uncharacterized protein</fullName>
    </submittedName>
</protein>
<evidence type="ECO:0000256" key="1">
    <source>
        <dbReference type="SAM" id="Phobius"/>
    </source>
</evidence>
<organism evidence="2">
    <name type="scientific">Methanofollis liminatans</name>
    <dbReference type="NCBI Taxonomy" id="2201"/>
    <lineage>
        <taxon>Archaea</taxon>
        <taxon>Methanobacteriati</taxon>
        <taxon>Methanobacteriota</taxon>
        <taxon>Stenosarchaea group</taxon>
        <taxon>Methanomicrobia</taxon>
        <taxon>Methanomicrobiales</taxon>
        <taxon>Methanomicrobiaceae</taxon>
        <taxon>Methanofollis</taxon>
    </lineage>
</organism>
<feature type="transmembrane region" description="Helical" evidence="1">
    <location>
        <begin position="94"/>
        <end position="112"/>
    </location>
</feature>
<feature type="transmembrane region" description="Helical" evidence="1">
    <location>
        <begin position="69"/>
        <end position="88"/>
    </location>
</feature>
<sequence>MLKSPEIIIEIRSGREWGSFVVRGIAAVLLWTGLTLEILTYLFGAMALIYGVMLVVFGSTQPVGRTGTTLAMLPGISGALSVVIGGLVFVALYLGVFAIACGIISIITGISLRGEKTGAQKTFFSD</sequence>
<dbReference type="InterPro" id="IPR005325">
    <property type="entry name" value="DUF308_memb"/>
</dbReference>
<dbReference type="Proteomes" id="UP000885648">
    <property type="component" value="Unassembled WGS sequence"/>
</dbReference>
<dbReference type="Pfam" id="PF03729">
    <property type="entry name" value="DUF308"/>
    <property type="match status" value="1"/>
</dbReference>
<keyword evidence="1" id="KW-0812">Transmembrane</keyword>
<name>A0A831LWS5_9EURY</name>
<comment type="caution">
    <text evidence="2">The sequence shown here is derived from an EMBL/GenBank/DDBJ whole genome shotgun (WGS) entry which is preliminary data.</text>
</comment>
<keyword evidence="1" id="KW-0472">Membrane</keyword>
<gene>
    <name evidence="2" type="ORF">ENN52_06860</name>
</gene>
<accession>A0A831LWS5</accession>
<reference evidence="2" key="1">
    <citation type="journal article" date="2020" name="mSystems">
        <title>Genome- and Community-Level Interaction Insights into Carbon Utilization and Element Cycling Functions of Hydrothermarchaeota in Hydrothermal Sediment.</title>
        <authorList>
            <person name="Zhou Z."/>
            <person name="Liu Y."/>
            <person name="Xu W."/>
            <person name="Pan J."/>
            <person name="Luo Z.H."/>
            <person name="Li M."/>
        </authorList>
    </citation>
    <scope>NUCLEOTIDE SEQUENCE</scope>
    <source>
        <strain evidence="2">SpSt-1183</strain>
    </source>
</reference>
<proteinExistence type="predicted"/>
<feature type="transmembrane region" description="Helical" evidence="1">
    <location>
        <begin position="38"/>
        <end position="57"/>
    </location>
</feature>